<evidence type="ECO:0000313" key="12">
    <source>
        <dbReference type="Proteomes" id="UP001162030"/>
    </source>
</evidence>
<feature type="domain" description="L,D-TPase catalytic" evidence="10">
    <location>
        <begin position="105"/>
        <end position="236"/>
    </location>
</feature>
<keyword evidence="6 7" id="KW-0961">Cell wall biogenesis/degradation</keyword>
<reference evidence="11 12" key="1">
    <citation type="submission" date="2023-03" db="EMBL/GenBank/DDBJ databases">
        <authorList>
            <person name="Pearce D."/>
        </authorList>
    </citation>
    <scope>NUCLEOTIDE SEQUENCE [LARGE SCALE GENOMIC DNA]</scope>
    <source>
        <strain evidence="11">Msz</strain>
    </source>
</reference>
<dbReference type="RefSeq" id="WP_084162359.1">
    <property type="nucleotide sequence ID" value="NZ_OX458333.1"/>
</dbReference>
<feature type="active site" description="Proton donor/acceptor" evidence="7">
    <location>
        <position position="200"/>
    </location>
</feature>
<dbReference type="Pfam" id="PF03734">
    <property type="entry name" value="YkuD"/>
    <property type="match status" value="1"/>
</dbReference>
<organism evidence="11 12">
    <name type="scientific">Methylocaldum szegediense</name>
    <dbReference type="NCBI Taxonomy" id="73780"/>
    <lineage>
        <taxon>Bacteria</taxon>
        <taxon>Pseudomonadati</taxon>
        <taxon>Pseudomonadota</taxon>
        <taxon>Gammaproteobacteria</taxon>
        <taxon>Methylococcales</taxon>
        <taxon>Methylococcaceae</taxon>
        <taxon>Methylocaldum</taxon>
    </lineage>
</organism>
<proteinExistence type="inferred from homology"/>
<dbReference type="PANTHER" id="PTHR36699">
    <property type="entry name" value="LD-TRANSPEPTIDASE"/>
    <property type="match status" value="1"/>
</dbReference>
<protein>
    <submittedName>
        <fullName evidence="11">L,D-transpeptidase-like protein</fullName>
    </submittedName>
</protein>
<dbReference type="InterPro" id="IPR005490">
    <property type="entry name" value="LD_TPept_cat_dom"/>
</dbReference>
<evidence type="ECO:0000256" key="7">
    <source>
        <dbReference type="PROSITE-ProRule" id="PRU01373"/>
    </source>
</evidence>
<name>A0ABN8X0X6_9GAMM</name>
<feature type="active site" description="Nucleophile" evidence="7">
    <location>
        <position position="208"/>
    </location>
</feature>
<dbReference type="PROSITE" id="PS52029">
    <property type="entry name" value="LD_TPASE"/>
    <property type="match status" value="1"/>
</dbReference>
<dbReference type="SUPFAM" id="SSF141523">
    <property type="entry name" value="L,D-transpeptidase catalytic domain-like"/>
    <property type="match status" value="1"/>
</dbReference>
<dbReference type="CDD" id="cd16913">
    <property type="entry name" value="YkuD_like"/>
    <property type="match status" value="1"/>
</dbReference>
<evidence type="ECO:0000256" key="9">
    <source>
        <dbReference type="SAM" id="SignalP"/>
    </source>
</evidence>
<evidence type="ECO:0000256" key="2">
    <source>
        <dbReference type="ARBA" id="ARBA00005992"/>
    </source>
</evidence>
<keyword evidence="3" id="KW-0808">Transferase</keyword>
<evidence type="ECO:0000259" key="10">
    <source>
        <dbReference type="PROSITE" id="PS52029"/>
    </source>
</evidence>
<sequence length="290" mass="32598">MKLKFETIVLLMVAAAFLASCTGTGKKPAKTGGKQVFRVVKKHQPVASRSPIPTIDRSSMLPPPRILEPGHRTTQDVLDLFGSYVEQELKPYFQNAGVSYPPKKLTFIALKQEKKLEVWARDDGDYRFIRDYDIKAASGVSGPKLRQGDKQVPEGIYRIVALNPNSNYHLSMKLNYPNEFDWFHAQREGRFDPGSDIFIHGDSVSAGCLAMGDRAIEELFVLTAQVGPENVKVIIAPRDPRVLPLDPNGYGLPPWTSELYRMISAEMEFFSDDIRVSNSRSLYPVRSPLR</sequence>
<keyword evidence="12" id="KW-1185">Reference proteome</keyword>
<comment type="similarity">
    <text evidence="2">Belongs to the YkuD family.</text>
</comment>
<accession>A0ABN8X0X6</accession>
<dbReference type="PROSITE" id="PS51257">
    <property type="entry name" value="PROKAR_LIPOPROTEIN"/>
    <property type="match status" value="1"/>
</dbReference>
<keyword evidence="5 7" id="KW-0573">Peptidoglycan synthesis</keyword>
<evidence type="ECO:0000256" key="8">
    <source>
        <dbReference type="SAM" id="MobiDB-lite"/>
    </source>
</evidence>
<feature type="region of interest" description="Disordered" evidence="8">
    <location>
        <begin position="44"/>
        <end position="68"/>
    </location>
</feature>
<keyword evidence="9" id="KW-0732">Signal</keyword>
<dbReference type="PANTHER" id="PTHR36699:SF1">
    <property type="entry name" value="L,D-TRANSPEPTIDASE YAFK-RELATED"/>
    <property type="match status" value="1"/>
</dbReference>
<evidence type="ECO:0000256" key="1">
    <source>
        <dbReference type="ARBA" id="ARBA00004752"/>
    </source>
</evidence>
<feature type="chain" id="PRO_5047434829" evidence="9">
    <location>
        <begin position="22"/>
        <end position="290"/>
    </location>
</feature>
<evidence type="ECO:0000256" key="4">
    <source>
        <dbReference type="ARBA" id="ARBA00022960"/>
    </source>
</evidence>
<evidence type="ECO:0000256" key="5">
    <source>
        <dbReference type="ARBA" id="ARBA00022984"/>
    </source>
</evidence>
<keyword evidence="4 7" id="KW-0133">Cell shape</keyword>
<dbReference type="InterPro" id="IPR038063">
    <property type="entry name" value="Transpep_catalytic_dom"/>
</dbReference>
<dbReference type="Proteomes" id="UP001162030">
    <property type="component" value="Chromosome"/>
</dbReference>
<evidence type="ECO:0000313" key="11">
    <source>
        <dbReference type="EMBL" id="CAI8756702.1"/>
    </source>
</evidence>
<evidence type="ECO:0000256" key="3">
    <source>
        <dbReference type="ARBA" id="ARBA00022679"/>
    </source>
</evidence>
<comment type="pathway">
    <text evidence="1 7">Cell wall biogenesis; peptidoglycan biosynthesis.</text>
</comment>
<feature type="signal peptide" evidence="9">
    <location>
        <begin position="1"/>
        <end position="21"/>
    </location>
</feature>
<gene>
    <name evidence="11" type="ORF">MSZNOR_0755</name>
</gene>
<evidence type="ECO:0000256" key="6">
    <source>
        <dbReference type="ARBA" id="ARBA00023316"/>
    </source>
</evidence>
<dbReference type="EMBL" id="OX458333">
    <property type="protein sequence ID" value="CAI8756702.1"/>
    <property type="molecule type" value="Genomic_DNA"/>
</dbReference>